<dbReference type="Pfam" id="PF13380">
    <property type="entry name" value="CoA_binding_2"/>
    <property type="match status" value="1"/>
</dbReference>
<evidence type="ECO:0000313" key="6">
    <source>
        <dbReference type="EMBL" id="MDQ6600469.1"/>
    </source>
</evidence>
<dbReference type="Gene3D" id="3.40.50.261">
    <property type="entry name" value="Succinyl-CoA synthetase domains"/>
    <property type="match status" value="2"/>
</dbReference>
<organism evidence="6 7">
    <name type="scientific">Bacillus salipaludis</name>
    <dbReference type="NCBI Taxonomy" id="2547811"/>
    <lineage>
        <taxon>Bacteria</taxon>
        <taxon>Bacillati</taxon>
        <taxon>Bacillota</taxon>
        <taxon>Bacilli</taxon>
        <taxon>Bacillales</taxon>
        <taxon>Bacillaceae</taxon>
        <taxon>Bacillus</taxon>
    </lineage>
</organism>
<dbReference type="SUPFAM" id="SSF52210">
    <property type="entry name" value="Succinyl-CoA synthetase domains"/>
    <property type="match status" value="2"/>
</dbReference>
<comment type="similarity">
    <text evidence="4">In the N-terminal section; belongs to the acetate CoA ligase alpha subunit family.</text>
</comment>
<gene>
    <name evidence="6" type="ORF">RCG21_29815</name>
</gene>
<protein>
    <submittedName>
        <fullName evidence="6">Acetate--CoA ligase family protein</fullName>
    </submittedName>
</protein>
<accession>A0AA90R0D4</accession>
<evidence type="ECO:0000313" key="7">
    <source>
        <dbReference type="Proteomes" id="UP001178888"/>
    </source>
</evidence>
<dbReference type="Pfam" id="PF13607">
    <property type="entry name" value="Succ_CoA_lig"/>
    <property type="match status" value="1"/>
</dbReference>
<reference evidence="6" key="1">
    <citation type="submission" date="2023-08" db="EMBL/GenBank/DDBJ databases">
        <title>Nitrogen cycling bacteria in agricultural field soils.</title>
        <authorList>
            <person name="Jang J."/>
        </authorList>
    </citation>
    <scope>NUCLEOTIDE SEQUENCE</scope>
    <source>
        <strain evidence="6">PS3-36</strain>
    </source>
</reference>
<proteinExistence type="inferred from homology"/>
<dbReference type="InterPro" id="IPR043938">
    <property type="entry name" value="Ligase_CoA_dom"/>
</dbReference>
<evidence type="ECO:0000256" key="2">
    <source>
        <dbReference type="ARBA" id="ARBA00022741"/>
    </source>
</evidence>
<dbReference type="Pfam" id="PF13549">
    <property type="entry name" value="ATP-grasp_5"/>
    <property type="match status" value="1"/>
</dbReference>
<dbReference type="Gene3D" id="3.30.1490.20">
    <property type="entry name" value="ATP-grasp fold, A domain"/>
    <property type="match status" value="1"/>
</dbReference>
<keyword evidence="3" id="KW-0067">ATP-binding</keyword>
<dbReference type="Gene3D" id="3.40.50.720">
    <property type="entry name" value="NAD(P)-binding Rossmann-like Domain"/>
    <property type="match status" value="1"/>
</dbReference>
<dbReference type="Proteomes" id="UP001178888">
    <property type="component" value="Unassembled WGS sequence"/>
</dbReference>
<comment type="caution">
    <text evidence="6">The sequence shown here is derived from an EMBL/GenBank/DDBJ whole genome shotgun (WGS) entry which is preliminary data.</text>
</comment>
<evidence type="ECO:0000256" key="3">
    <source>
        <dbReference type="ARBA" id="ARBA00022840"/>
    </source>
</evidence>
<dbReference type="InterPro" id="IPR016102">
    <property type="entry name" value="Succinyl-CoA_synth-like"/>
</dbReference>
<dbReference type="InterPro" id="IPR003781">
    <property type="entry name" value="CoA-bd"/>
</dbReference>
<evidence type="ECO:0000256" key="1">
    <source>
        <dbReference type="ARBA" id="ARBA00022598"/>
    </source>
</evidence>
<name>A0AA90R0D4_9BACI</name>
<dbReference type="InterPro" id="IPR036291">
    <property type="entry name" value="NAD(P)-bd_dom_sf"/>
</dbReference>
<dbReference type="Gene3D" id="3.30.470.20">
    <property type="entry name" value="ATP-grasp fold, B domain"/>
    <property type="match status" value="1"/>
</dbReference>
<dbReference type="SUPFAM" id="SSF56059">
    <property type="entry name" value="Glutathione synthetase ATP-binding domain-like"/>
    <property type="match status" value="1"/>
</dbReference>
<sequence>MKNENVSYRSLDPLFYPRSVAVLGASKNPNKLGYIQVKALLDGNYDGAILPINPKETEIAGLKCYSTLSDVPGPIDLAIFCVSASQVLQSIEDCGKKKVKAAIIFASGYSETGVEGARQQEMIVDTARKYGIRLIGPNCVGLVNTLNGLVGTFSPAVMSHPLNDQRAVGYVSQSGAFGILTYMAAAQNGLTFNYFVSVGNEMDTEFADVVEYMIHDPKTKVISGYLEGAKNPAKLRQLAKEALNKNKPIVVMKTGRSSAGSRAAASHTGSLAGSDQIYDAFFKQTGIVRANDYEEIISFSKLFLSGKLPTGRNTVIITSSGGRGINEADRCEASGLKIIPLRNETKEKIKEALPSFASAANPVDLTAAAAVTNPELFIAPLKALLEDQEIDNLIFTEFPMFWRDDHPLLQEFIQKCKESDKFVLVTTFPLQGMSIPKGTSEMEKNGIPVIPGNLNPIGALAKLVEYSEKYRKNQINEAQAGQKYPVLKGSKPNLQQLLKPGVTLSEFESSEILELYHIPTSQKALARTAKEAVLHAKSIGFPVVMKIDSQDIPHKTEANAIRLNLQNEQDVVDAYADILSSGKMYNPDAVINGVSVQEMLPKGTEVIVGVTKDPVFGPVIMFGLGGIFVETFKDISFRVAPLTRQDAAEMMEEIKGKAILKGVRGQAPADLETLIDVLLKVSDLISDADGGIEEIDINPLIVYENGLKAADALIITSHSSLEKTEAGRR</sequence>
<keyword evidence="2" id="KW-0547">Nucleotide-binding</keyword>
<dbReference type="AlphaFoldDB" id="A0AA90R0D4"/>
<dbReference type="GO" id="GO:0043758">
    <property type="term" value="F:acetate-CoA ligase (ADP-forming) activity"/>
    <property type="evidence" value="ECO:0007669"/>
    <property type="project" value="InterPro"/>
</dbReference>
<dbReference type="FunFam" id="3.30.1490.20:FF:000020">
    <property type="entry name" value="Protein lysine acetyltransferase"/>
    <property type="match status" value="1"/>
</dbReference>
<feature type="domain" description="CoA-binding" evidence="5">
    <location>
        <begin position="14"/>
        <end position="109"/>
    </location>
</feature>
<dbReference type="Pfam" id="PF19045">
    <property type="entry name" value="Ligase_CoA_2"/>
    <property type="match status" value="1"/>
</dbReference>
<evidence type="ECO:0000259" key="5">
    <source>
        <dbReference type="SMART" id="SM00881"/>
    </source>
</evidence>
<dbReference type="EMBL" id="JAVGVR010000001">
    <property type="protein sequence ID" value="MDQ6600469.1"/>
    <property type="molecule type" value="Genomic_DNA"/>
</dbReference>
<keyword evidence="7" id="KW-1185">Reference proteome</keyword>
<dbReference type="PANTHER" id="PTHR43334:SF1">
    <property type="entry name" value="3-HYDROXYPROPIONATE--COA LIGASE [ADP-FORMING]"/>
    <property type="match status" value="1"/>
</dbReference>
<dbReference type="SMART" id="SM00881">
    <property type="entry name" value="CoA_binding"/>
    <property type="match status" value="1"/>
</dbReference>
<dbReference type="PANTHER" id="PTHR43334">
    <property type="entry name" value="ACETATE--COA LIGASE [ADP-FORMING]"/>
    <property type="match status" value="1"/>
</dbReference>
<dbReference type="RefSeq" id="WP_308914139.1">
    <property type="nucleotide sequence ID" value="NZ_JAVGVR010000001.1"/>
</dbReference>
<dbReference type="InterPro" id="IPR013815">
    <property type="entry name" value="ATP_grasp_subdomain_1"/>
</dbReference>
<keyword evidence="1 6" id="KW-0436">Ligase</keyword>
<dbReference type="InterPro" id="IPR051538">
    <property type="entry name" value="Acyl-CoA_Synth/Transferase"/>
</dbReference>
<dbReference type="InterPro" id="IPR032875">
    <property type="entry name" value="Succ_CoA_lig_flav_dom"/>
</dbReference>
<dbReference type="SUPFAM" id="SSF51735">
    <property type="entry name" value="NAD(P)-binding Rossmann-fold domains"/>
    <property type="match status" value="1"/>
</dbReference>
<evidence type="ECO:0000256" key="4">
    <source>
        <dbReference type="ARBA" id="ARBA00060888"/>
    </source>
</evidence>
<dbReference type="GO" id="GO:0005524">
    <property type="term" value="F:ATP binding"/>
    <property type="evidence" value="ECO:0007669"/>
    <property type="project" value="UniProtKB-KW"/>
</dbReference>